<name>E6XF36_CELAD</name>
<organism evidence="1 2">
    <name type="scientific">Cellulophaga algicola (strain DSM 14237 / IC166 / ACAM 630)</name>
    <dbReference type="NCBI Taxonomy" id="688270"/>
    <lineage>
        <taxon>Bacteria</taxon>
        <taxon>Pseudomonadati</taxon>
        <taxon>Bacteroidota</taxon>
        <taxon>Flavobacteriia</taxon>
        <taxon>Flavobacteriales</taxon>
        <taxon>Flavobacteriaceae</taxon>
        <taxon>Cellulophaga</taxon>
    </lineage>
</organism>
<dbReference type="Proteomes" id="UP000008634">
    <property type="component" value="Chromosome"/>
</dbReference>
<dbReference type="STRING" id="688270.Celal_1960"/>
<sequence>MGKEFRQESVENFFSVVNIPLSYNGKEYEFKMKIPLDEITLRMRFYNKKSTKIYLSEKQYPDGSIPQMSVEGVIHNSFKENKDKEGYFIIDLSFLGLPTIGLECLGAIAMD</sequence>
<gene>
    <name evidence="1" type="ordered locus">Celal_1960</name>
</gene>
<evidence type="ECO:0000313" key="1">
    <source>
        <dbReference type="EMBL" id="ADV49258.1"/>
    </source>
</evidence>
<dbReference type="RefSeq" id="WP_013550735.1">
    <property type="nucleotide sequence ID" value="NC_014934.1"/>
</dbReference>
<proteinExistence type="predicted"/>
<reference evidence="1 2" key="1">
    <citation type="journal article" date="2010" name="Stand. Genomic Sci.">
        <title>Complete genome sequence of Cellulophaga algicola type strain (IC166).</title>
        <authorList>
            <person name="Abt B."/>
            <person name="Lu M."/>
            <person name="Misra M."/>
            <person name="Han C."/>
            <person name="Nolan M."/>
            <person name="Lucas S."/>
            <person name="Hammon N."/>
            <person name="Deshpande S."/>
            <person name="Cheng J.F."/>
            <person name="Tapia R."/>
            <person name="Goodwin L."/>
            <person name="Pitluck S."/>
            <person name="Liolios K."/>
            <person name="Pagani I."/>
            <person name="Ivanova N."/>
            <person name="Mavromatis K."/>
            <person name="Ovchinikova G."/>
            <person name="Pati A."/>
            <person name="Chen A."/>
            <person name="Palaniappan K."/>
            <person name="Land M."/>
            <person name="Hauser L."/>
            <person name="Chang Y.J."/>
            <person name="Jeffries C.D."/>
            <person name="Detter J.C."/>
            <person name="Brambilla E."/>
            <person name="Rohde M."/>
            <person name="Tindall B.J."/>
            <person name="Goker M."/>
            <person name="Woyke T."/>
            <person name="Bristow J."/>
            <person name="Eisen J.A."/>
            <person name="Markowitz V."/>
            <person name="Hugenholtz P."/>
            <person name="Kyrpides N.C."/>
            <person name="Klenk H.P."/>
            <person name="Lapidus A."/>
        </authorList>
    </citation>
    <scope>NUCLEOTIDE SEQUENCE [LARGE SCALE GENOMIC DNA]</scope>
    <source>
        <strain evidence="2">DSM 14237 / IC166 / ACAM 630</strain>
    </source>
</reference>
<protein>
    <submittedName>
        <fullName evidence="1">Uncharacterized protein</fullName>
    </submittedName>
</protein>
<dbReference type="EMBL" id="CP002453">
    <property type="protein sequence ID" value="ADV49258.1"/>
    <property type="molecule type" value="Genomic_DNA"/>
</dbReference>
<dbReference type="AlphaFoldDB" id="E6XF36"/>
<keyword evidence="2" id="KW-1185">Reference proteome</keyword>
<dbReference type="HOGENOM" id="CLU_2153823_0_0_10"/>
<evidence type="ECO:0000313" key="2">
    <source>
        <dbReference type="Proteomes" id="UP000008634"/>
    </source>
</evidence>
<dbReference type="KEGG" id="cao:Celal_1960"/>
<dbReference type="OrthoDB" id="1440402at2"/>
<accession>E6XF36</accession>